<dbReference type="AlphaFoldDB" id="A0A8T4GH39"/>
<reference evidence="2" key="1">
    <citation type="submission" date="2021-03" db="EMBL/GenBank/DDBJ databases">
        <title>Genomic Encyclopedia of Type Strains, Phase IV (KMG-IV): sequencing the most valuable type-strain genomes for metagenomic binning, comparative biology and taxonomic classification.</title>
        <authorList>
            <person name="Goeker M."/>
        </authorList>
    </citation>
    <scope>NUCLEOTIDE SEQUENCE</scope>
    <source>
        <strain evidence="2">DSM 23564</strain>
    </source>
</reference>
<name>A0A8T4GH39_9EURY</name>
<dbReference type="OrthoDB" id="221805at2157"/>
<dbReference type="Proteomes" id="UP000823588">
    <property type="component" value="Unassembled WGS sequence"/>
</dbReference>
<dbReference type="InterPro" id="IPR055548">
    <property type="entry name" value="DUF7124"/>
</dbReference>
<dbReference type="EMBL" id="JAGGKQ010000033">
    <property type="protein sequence ID" value="MBP1923874.1"/>
    <property type="molecule type" value="Genomic_DNA"/>
</dbReference>
<proteinExistence type="predicted"/>
<evidence type="ECO:0000313" key="2">
    <source>
        <dbReference type="EMBL" id="MBP1923874.1"/>
    </source>
</evidence>
<feature type="domain" description="DUF7124" evidence="1">
    <location>
        <begin position="6"/>
        <end position="116"/>
    </location>
</feature>
<dbReference type="RefSeq" id="WP_209486955.1">
    <property type="nucleotide sequence ID" value="NZ_JAGGKQ010000033.1"/>
</dbReference>
<accession>A0A8T4GH39</accession>
<organism evidence="2 3">
    <name type="scientific">Halorubrum alkaliphilum</name>
    <dbReference type="NCBI Taxonomy" id="261290"/>
    <lineage>
        <taxon>Archaea</taxon>
        <taxon>Methanobacteriati</taxon>
        <taxon>Methanobacteriota</taxon>
        <taxon>Stenosarchaea group</taxon>
        <taxon>Halobacteria</taxon>
        <taxon>Halobacteriales</taxon>
        <taxon>Haloferacaceae</taxon>
        <taxon>Halorubrum</taxon>
    </lineage>
</organism>
<protein>
    <recommendedName>
        <fullName evidence="1">DUF7124 domain-containing protein</fullName>
    </recommendedName>
</protein>
<dbReference type="Pfam" id="PF23439">
    <property type="entry name" value="DUF7124"/>
    <property type="match status" value="1"/>
</dbReference>
<evidence type="ECO:0000259" key="1">
    <source>
        <dbReference type="Pfam" id="PF23439"/>
    </source>
</evidence>
<comment type="caution">
    <text evidence="2">The sequence shown here is derived from an EMBL/GenBank/DDBJ whole genome shotgun (WGS) entry which is preliminary data.</text>
</comment>
<gene>
    <name evidence="2" type="ORF">J2751_002920</name>
</gene>
<sequence>MGSNDLTLAVSLGALERLDRPDHALEDAAAWTRHVGIVSSEPSYIERRRVREAGYHQAFLSGPRSVAEALSTIRDTFRTDRYVFVGTDETSGAVGTGSGWTYRSIADAAAAADWKLVTASAGDRDWP</sequence>
<evidence type="ECO:0000313" key="3">
    <source>
        <dbReference type="Proteomes" id="UP000823588"/>
    </source>
</evidence>
<keyword evidence="3" id="KW-1185">Reference proteome</keyword>